<dbReference type="PANTHER" id="PTHR42024">
    <property type="entry name" value="AMINO ACID PERMEASE_ SLC12A DOMAIN-CONTAINING PROTEIN"/>
    <property type="match status" value="1"/>
</dbReference>
<feature type="transmembrane region" description="Helical" evidence="1">
    <location>
        <begin position="267"/>
        <end position="291"/>
    </location>
</feature>
<dbReference type="AlphaFoldDB" id="A0A3N4L108"/>
<evidence type="ECO:0000256" key="1">
    <source>
        <dbReference type="SAM" id="Phobius"/>
    </source>
</evidence>
<feature type="transmembrane region" description="Helical" evidence="1">
    <location>
        <begin position="115"/>
        <end position="139"/>
    </location>
</feature>
<sequence>MEIVSLYLTISYKQTELIQLTFSGAVNENPNEKAAPASPSLSTIETVTEKPTVELLPEAASQAKEPLPELPYSLRTRKRAIAISWSLLLLDACFLPVGLFYILKFGAKLDDTRNLGITNSVFGFFSLFQFLFRLWRLLLKSPRYRPVGTTSRFALDFYQIQFFFGFIVISVIISIGTAVDPPLLRLLAMPPTALLIQCGPQLVISCYAVRKGWRAPFRMSSTEKGEKVTVALLTIIEDIVAVEGGGGLEYRAALKKRYEVSEKFREMLWVLSLIWGVAAVLTAGVTCAVVFTIQKDAAYGFGWTFPFLWAAGMAVWTIKFVQKRLKEEEESWEGTTAAATNE</sequence>
<dbReference type="OrthoDB" id="4838853at2759"/>
<keyword evidence="3" id="KW-1185">Reference proteome</keyword>
<evidence type="ECO:0000313" key="3">
    <source>
        <dbReference type="Proteomes" id="UP000277580"/>
    </source>
</evidence>
<reference evidence="2 3" key="1">
    <citation type="journal article" date="2018" name="Nat. Ecol. Evol.">
        <title>Pezizomycetes genomes reveal the molecular basis of ectomycorrhizal truffle lifestyle.</title>
        <authorList>
            <person name="Murat C."/>
            <person name="Payen T."/>
            <person name="Noel B."/>
            <person name="Kuo A."/>
            <person name="Morin E."/>
            <person name="Chen J."/>
            <person name="Kohler A."/>
            <person name="Krizsan K."/>
            <person name="Balestrini R."/>
            <person name="Da Silva C."/>
            <person name="Montanini B."/>
            <person name="Hainaut M."/>
            <person name="Levati E."/>
            <person name="Barry K.W."/>
            <person name="Belfiori B."/>
            <person name="Cichocki N."/>
            <person name="Clum A."/>
            <person name="Dockter R.B."/>
            <person name="Fauchery L."/>
            <person name="Guy J."/>
            <person name="Iotti M."/>
            <person name="Le Tacon F."/>
            <person name="Lindquist E.A."/>
            <person name="Lipzen A."/>
            <person name="Malagnac F."/>
            <person name="Mello A."/>
            <person name="Molinier V."/>
            <person name="Miyauchi S."/>
            <person name="Poulain J."/>
            <person name="Riccioni C."/>
            <person name="Rubini A."/>
            <person name="Sitrit Y."/>
            <person name="Splivallo R."/>
            <person name="Traeger S."/>
            <person name="Wang M."/>
            <person name="Zifcakova L."/>
            <person name="Wipf D."/>
            <person name="Zambonelli A."/>
            <person name="Paolocci F."/>
            <person name="Nowrousian M."/>
            <person name="Ottonello S."/>
            <person name="Baldrian P."/>
            <person name="Spatafora J.W."/>
            <person name="Henrissat B."/>
            <person name="Nagy L.G."/>
            <person name="Aury J.M."/>
            <person name="Wincker P."/>
            <person name="Grigoriev I.V."/>
            <person name="Bonfante P."/>
            <person name="Martin F.M."/>
        </authorList>
    </citation>
    <scope>NUCLEOTIDE SEQUENCE [LARGE SCALE GENOMIC DNA]</scope>
    <source>
        <strain evidence="2 3">CCBAS932</strain>
    </source>
</reference>
<accession>A0A3N4L108</accession>
<gene>
    <name evidence="2" type="ORF">P167DRAFT_480732</name>
</gene>
<name>A0A3N4L108_9PEZI</name>
<keyword evidence="1" id="KW-0472">Membrane</keyword>
<proteinExistence type="predicted"/>
<feature type="transmembrane region" description="Helical" evidence="1">
    <location>
        <begin position="160"/>
        <end position="179"/>
    </location>
</feature>
<evidence type="ECO:0000313" key="2">
    <source>
        <dbReference type="EMBL" id="RPB16500.1"/>
    </source>
</evidence>
<keyword evidence="1" id="KW-1133">Transmembrane helix</keyword>
<dbReference type="Proteomes" id="UP000277580">
    <property type="component" value="Unassembled WGS sequence"/>
</dbReference>
<feature type="transmembrane region" description="Helical" evidence="1">
    <location>
        <begin position="80"/>
        <end position="103"/>
    </location>
</feature>
<dbReference type="EMBL" id="ML119108">
    <property type="protein sequence ID" value="RPB16500.1"/>
    <property type="molecule type" value="Genomic_DNA"/>
</dbReference>
<dbReference type="InParanoid" id="A0A3N4L108"/>
<organism evidence="2 3">
    <name type="scientific">Morchella conica CCBAS932</name>
    <dbReference type="NCBI Taxonomy" id="1392247"/>
    <lineage>
        <taxon>Eukaryota</taxon>
        <taxon>Fungi</taxon>
        <taxon>Dikarya</taxon>
        <taxon>Ascomycota</taxon>
        <taxon>Pezizomycotina</taxon>
        <taxon>Pezizomycetes</taxon>
        <taxon>Pezizales</taxon>
        <taxon>Morchellaceae</taxon>
        <taxon>Morchella</taxon>
    </lineage>
</organism>
<dbReference type="PANTHER" id="PTHR42024:SF1">
    <property type="entry name" value="AMINO ACID PERMEASE_ SLC12A DOMAIN-CONTAINING PROTEIN"/>
    <property type="match status" value="1"/>
</dbReference>
<protein>
    <submittedName>
        <fullName evidence="2">Uncharacterized protein</fullName>
    </submittedName>
</protein>
<feature type="transmembrane region" description="Helical" evidence="1">
    <location>
        <begin position="297"/>
        <end position="318"/>
    </location>
</feature>
<keyword evidence="1" id="KW-0812">Transmembrane</keyword>
<dbReference type="STRING" id="1392247.A0A3N4L108"/>